<name>A0A0E0IH80_ORYNI</name>
<evidence type="ECO:0000313" key="1">
    <source>
        <dbReference type="EnsemblPlants" id="ONIVA09G03410.1"/>
    </source>
</evidence>
<dbReference type="STRING" id="4536.A0A0E0IH80"/>
<evidence type="ECO:0000313" key="2">
    <source>
        <dbReference type="Proteomes" id="UP000006591"/>
    </source>
</evidence>
<proteinExistence type="predicted"/>
<reference evidence="1" key="2">
    <citation type="submission" date="2018-04" db="EMBL/GenBank/DDBJ databases">
        <title>OnivRS2 (Oryza nivara Reference Sequence Version 2).</title>
        <authorList>
            <person name="Zhang J."/>
            <person name="Kudrna D."/>
            <person name="Lee S."/>
            <person name="Talag J."/>
            <person name="Rajasekar S."/>
            <person name="Welchert J."/>
            <person name="Hsing Y.-I."/>
            <person name="Wing R.A."/>
        </authorList>
    </citation>
    <scope>NUCLEOTIDE SEQUENCE [LARGE SCALE GENOMIC DNA]</scope>
    <source>
        <strain evidence="1">SL10</strain>
    </source>
</reference>
<dbReference type="AlphaFoldDB" id="A0A0E0IH80"/>
<organism evidence="1">
    <name type="scientific">Oryza nivara</name>
    <name type="common">Indian wild rice</name>
    <name type="synonym">Oryza sativa f. spontanea</name>
    <dbReference type="NCBI Taxonomy" id="4536"/>
    <lineage>
        <taxon>Eukaryota</taxon>
        <taxon>Viridiplantae</taxon>
        <taxon>Streptophyta</taxon>
        <taxon>Embryophyta</taxon>
        <taxon>Tracheophyta</taxon>
        <taxon>Spermatophyta</taxon>
        <taxon>Magnoliopsida</taxon>
        <taxon>Liliopsida</taxon>
        <taxon>Poales</taxon>
        <taxon>Poaceae</taxon>
        <taxon>BOP clade</taxon>
        <taxon>Oryzoideae</taxon>
        <taxon>Oryzeae</taxon>
        <taxon>Oryzinae</taxon>
        <taxon>Oryza</taxon>
    </lineage>
</organism>
<accession>A0A0E0IH80</accession>
<dbReference type="EnsemblPlants" id="ONIVA09G03410.1">
    <property type="protein sequence ID" value="ONIVA09G03410.1"/>
    <property type="gene ID" value="ONIVA09G03410"/>
</dbReference>
<dbReference type="OMA" id="DSIATMC"/>
<keyword evidence="2" id="KW-1185">Reference proteome</keyword>
<dbReference type="Proteomes" id="UP000006591">
    <property type="component" value="Chromosome 9"/>
</dbReference>
<dbReference type="Gramene" id="ONIVA09G03410.1">
    <property type="protein sequence ID" value="ONIVA09G03410.1"/>
    <property type="gene ID" value="ONIVA09G03410"/>
</dbReference>
<sequence>MAEFQIGVWTASSRRNGVDGEDRAGEGEGCCVPLLPQRRRHRGCELAVMEGPHGREKTAAFPESIAQRPPSPTAVTPAWRRWSWGKWGVGDSGVEAMTVGQRGGKGGGKEGQRAGNVGMKAVELGKVRGRNGGMEAVTVARRGGKGGERGDMKITYLSSECSRGTMRKKSSLGILNSGVVVVVQLCRYDSIATMCTVRFFSRKIDFAITLQMLLAPIGVQCPVSSLGLAGDANVLHFGAWGCTADSRIRRVISSYLSGLSGFALALSRSTRSTGPTITVVITPPLPSCDAIKPDIGPN</sequence>
<dbReference type="HOGENOM" id="CLU_092209_0_0_1"/>
<protein>
    <submittedName>
        <fullName evidence="1">Uncharacterized protein</fullName>
    </submittedName>
</protein>
<reference evidence="1" key="1">
    <citation type="submission" date="2015-04" db="UniProtKB">
        <authorList>
            <consortium name="EnsemblPlants"/>
        </authorList>
    </citation>
    <scope>IDENTIFICATION</scope>
    <source>
        <strain evidence="1">SL10</strain>
    </source>
</reference>